<dbReference type="SUPFAM" id="SSF48208">
    <property type="entry name" value="Six-hairpin glycosidases"/>
    <property type="match status" value="1"/>
</dbReference>
<keyword evidence="1" id="KW-0326">Glycosidase</keyword>
<keyword evidence="1" id="KW-0378">Hydrolase</keyword>
<dbReference type="InParanoid" id="A0A061AAJ3"/>
<dbReference type="GO" id="GO:0005975">
    <property type="term" value="P:carbohydrate metabolic process"/>
    <property type="evidence" value="ECO:0007669"/>
    <property type="project" value="InterPro"/>
</dbReference>
<dbReference type="GO" id="GO:0016798">
    <property type="term" value="F:hydrolase activity, acting on glycosyl bonds"/>
    <property type="evidence" value="ECO:0007669"/>
    <property type="project" value="UniProtKB-KW"/>
</dbReference>
<proteinExistence type="predicted"/>
<protein>
    <submittedName>
        <fullName evidence="1">Six-hairpin glycosidase-like protein</fullName>
    </submittedName>
</protein>
<dbReference type="OrthoDB" id="38684at2"/>
<name>A0A061AAJ3_9MOLU</name>
<dbReference type="Proteomes" id="UP000032434">
    <property type="component" value="Chromosome 1"/>
</dbReference>
<dbReference type="InterPro" id="IPR008928">
    <property type="entry name" value="6-hairpin_glycosidase_sf"/>
</dbReference>
<dbReference type="EMBL" id="LK028559">
    <property type="protein sequence ID" value="CDR30858.1"/>
    <property type="molecule type" value="Genomic_DNA"/>
</dbReference>
<evidence type="ECO:0000313" key="2">
    <source>
        <dbReference type="Proteomes" id="UP000032434"/>
    </source>
</evidence>
<sequence length="1034" mass="119502">MKNYQIKTKEFIFENYHKNKPFASFLPGIAGKTGVPMWTYYVNRGQLISSFGIENKDHALLDFTPANLSYQQTPLKGFRTFVKINGKAYEPFGLEDSSRTLKIGMNHVSITDQHKLLETSVKYFNLTEENFPGLVRKVTFKAKKDIQLEILDGLATIWPYGTSLFVQKNMANLAVAWFDVFNTEHKMPFMKNRSTTEDSEEVGTVEQGNFYVTVDEFSQRLKPIYDPTLVFRQRTDLILPDGFNASSYEDFIKEEQVSVNQLLSAFSTNKVELKKNQYYTFYTLLGSYENLDGLNEVSQSFTFEYFKQNELKAQEVIETLTQPLEVKTSHPIFDAYMKQAFLDNLLRGGYPYLFKSKNGYHVYHTFSRIHGDMEREYNNFYVEPSFFSHGNGSYRDVNQNRRNDIYFVKEAGLFNLKQFIELIQLDGHNPLTIQGSRFHLDDKSRNLLVNKLKISDTSFIKTLERGFTPGEIFKHALKRSNNKEQALSELNQILQQSEQTTESSFGTGYWSDHWIYNLDLLDLYLNIYPDKLKSMLFEETVRFYQSHMSVFPRRYKYVINHQGEVRQLGAMYQDDEKIKKLGLKQSTNFHKDSDDSVVRVNLFTKFFHLSLIKFSSLDPMGMGIMMDSEKPGWNDAMNGLPAIFGSGLTETINLYKLLNYLHTWIKNFGEETIDIPKDIYVFMENIIDSMPHGFHKIQDARESFDEKTRFVMDKASVHVDLDSLKKPIQQMIEFVEKGLEEAKKLGHGLIPTYLTFEALDYHKNGLKHPHLKLDAVDVKSFKVRPLPAYLEAPAHFMKSLATKEEALKMSKLIDQSGIYDEKLGLYKTSASLETETLSIGRARAFTPGWLEREASFVHMSYKYLIGLFKSGLYDQYYEAIKTGMIPFMDPLVYGRSTLENVSFIATNNNPNPKNHGRGFVARLTGTTSEAITLLYLMFIGKHPFTYENNTLNFKVSPKLKAWLFKDGQVSIKFLGKTEIIILNPKNQDTFNQKVLKYELIGSKAKFVVEDDKVSNELAEDIRNEKFKKIIVTLG</sequence>
<keyword evidence="2" id="KW-1185">Reference proteome</keyword>
<organism evidence="1 2">
    <name type="scientific">Acholeplasma oculi</name>
    <dbReference type="NCBI Taxonomy" id="35623"/>
    <lineage>
        <taxon>Bacteria</taxon>
        <taxon>Bacillati</taxon>
        <taxon>Mycoplasmatota</taxon>
        <taxon>Mollicutes</taxon>
        <taxon>Acholeplasmatales</taxon>
        <taxon>Acholeplasmataceae</taxon>
        <taxon>Acholeplasma</taxon>
    </lineage>
</organism>
<reference evidence="2" key="1">
    <citation type="submission" date="2014-05" db="EMBL/GenBank/DDBJ databases">
        <authorList>
            <person name="Kube M."/>
        </authorList>
    </citation>
    <scope>NUCLEOTIDE SEQUENCE [LARGE SCALE GENOMIC DNA]</scope>
</reference>
<gene>
    <name evidence="1" type="ORF">Aocu_07850</name>
</gene>
<dbReference type="PATRIC" id="fig|35623.3.peg.785"/>
<evidence type="ECO:0000313" key="1">
    <source>
        <dbReference type="EMBL" id="CDR30858.1"/>
    </source>
</evidence>
<accession>A0A061AAJ3</accession>
<dbReference type="HOGENOM" id="CLU_277846_0_0_14"/>
<dbReference type="AlphaFoldDB" id="A0A061AAJ3"/>
<dbReference type="RefSeq" id="WP_045749352.1">
    <property type="nucleotide sequence ID" value="NZ_FUZK01000001.1"/>
</dbReference>
<dbReference type="STRING" id="35623.Aocu_07850"/>
<dbReference type="KEGG" id="aoc:Aocu_07850"/>